<sequence length="166" mass="18031">MGPLEPNPVEFVIGLICFFVLFGILGRRVLPRIERTLAEREAATGGRLAEAERIRHEALELDEERRAQLDAARHEAARIRQEAAEEGAALVAAARAQALREREELVVAAQVQLAASRVIAEAELREDVVVSAVQLAGRVVGEPLAGLPRTEAAVARFRAEREAAAD</sequence>
<evidence type="ECO:0000256" key="1">
    <source>
        <dbReference type="ARBA" id="ARBA00004162"/>
    </source>
</evidence>
<comment type="subunit">
    <text evidence="12 13">F-type ATPases have 2 components, F(1) - the catalytic core - and F(0) - the membrane proton channel. F(1) has five subunits: alpha(3), beta(3), gamma(1), delta(1), epsilon(1). F(0) has three main subunits: a(1), b(2) and c(10-14). The alpha and beta chains form an alternating ring which encloses part of the gamma chain. F(1) is attached to F(0) by a central stalk formed by the gamma and epsilon chains, while a peripheral stalk is formed by the delta and b chains.</text>
</comment>
<dbReference type="InterPro" id="IPR002146">
    <property type="entry name" value="ATP_synth_b/b'su_bac/chlpt"/>
</dbReference>
<keyword evidence="3 13" id="KW-0813">Transport</keyword>
<dbReference type="Proteomes" id="UP001499987">
    <property type="component" value="Unassembled WGS sequence"/>
</dbReference>
<evidence type="ECO:0000256" key="3">
    <source>
        <dbReference type="ARBA" id="ARBA00022448"/>
    </source>
</evidence>
<dbReference type="InterPro" id="IPR050059">
    <property type="entry name" value="ATP_synthase_B_chain"/>
</dbReference>
<dbReference type="HAMAP" id="MF_01398">
    <property type="entry name" value="ATP_synth_b_bprime"/>
    <property type="match status" value="1"/>
</dbReference>
<reference evidence="16" key="1">
    <citation type="journal article" date="2019" name="Int. J. Syst. Evol. Microbiol.">
        <title>The Global Catalogue of Microorganisms (GCM) 10K type strain sequencing project: providing services to taxonomists for standard genome sequencing and annotation.</title>
        <authorList>
            <consortium name="The Broad Institute Genomics Platform"/>
            <consortium name="The Broad Institute Genome Sequencing Center for Infectious Disease"/>
            <person name="Wu L."/>
            <person name="Ma J."/>
        </authorList>
    </citation>
    <scope>NUCLEOTIDE SEQUENCE [LARGE SCALE GENOMIC DNA]</scope>
    <source>
        <strain evidence="16">JCM 13002</strain>
    </source>
</reference>
<evidence type="ECO:0000256" key="13">
    <source>
        <dbReference type="HAMAP-Rule" id="MF_01398"/>
    </source>
</evidence>
<keyword evidence="4 13" id="KW-0138">CF(0)</keyword>
<comment type="function">
    <text evidence="11 13">F(1)F(0) ATP synthase produces ATP from ADP in the presence of a proton or sodium gradient. F-type ATPases consist of two structural domains, F(1) containing the extramembraneous catalytic core and F(0) containing the membrane proton channel, linked together by a central stalk and a peripheral stalk. During catalysis, ATP synthesis in the catalytic domain of F(1) is coupled via a rotary mechanism of the central stalk subunits to proton translocation.</text>
</comment>
<dbReference type="PANTHER" id="PTHR33445:SF1">
    <property type="entry name" value="ATP SYNTHASE SUBUNIT B"/>
    <property type="match status" value="1"/>
</dbReference>
<evidence type="ECO:0000313" key="16">
    <source>
        <dbReference type="Proteomes" id="UP001499987"/>
    </source>
</evidence>
<dbReference type="Pfam" id="PF00430">
    <property type="entry name" value="ATP-synt_B"/>
    <property type="match status" value="1"/>
</dbReference>
<keyword evidence="10 13" id="KW-0066">ATP synthesis</keyword>
<dbReference type="SUPFAM" id="SSF81573">
    <property type="entry name" value="F1F0 ATP synthase subunit B, membrane domain"/>
    <property type="match status" value="1"/>
</dbReference>
<protein>
    <recommendedName>
        <fullName evidence="13">ATP synthase subunit b</fullName>
    </recommendedName>
    <alternativeName>
        <fullName evidence="13">ATP synthase F(0) sector subunit b</fullName>
    </alternativeName>
    <alternativeName>
        <fullName evidence="13">ATPase subunit I</fullName>
    </alternativeName>
    <alternativeName>
        <fullName evidence="13">F-type ATPase subunit b</fullName>
        <shortName evidence="13">F-ATPase subunit b</shortName>
    </alternativeName>
</protein>
<keyword evidence="8 13" id="KW-0406">Ion transport</keyword>
<comment type="subcellular location">
    <subcellularLocation>
        <location evidence="1 13">Cell membrane</location>
        <topology evidence="1 13">Single-pass membrane protein</topology>
    </subcellularLocation>
</comment>
<evidence type="ECO:0000256" key="2">
    <source>
        <dbReference type="ARBA" id="ARBA00005513"/>
    </source>
</evidence>
<keyword evidence="5 13" id="KW-0812">Transmembrane</keyword>
<organism evidence="15 16">
    <name type="scientific">Kitasatospora arboriphila</name>
    <dbReference type="NCBI Taxonomy" id="258052"/>
    <lineage>
        <taxon>Bacteria</taxon>
        <taxon>Bacillati</taxon>
        <taxon>Actinomycetota</taxon>
        <taxon>Actinomycetes</taxon>
        <taxon>Kitasatosporales</taxon>
        <taxon>Streptomycetaceae</taxon>
        <taxon>Kitasatospora</taxon>
    </lineage>
</organism>
<evidence type="ECO:0000256" key="12">
    <source>
        <dbReference type="ARBA" id="ARBA00025830"/>
    </source>
</evidence>
<accession>A0ABP4DZF4</accession>
<keyword evidence="6 13" id="KW-0375">Hydrogen ion transport</keyword>
<keyword evidence="13" id="KW-1003">Cell membrane</keyword>
<comment type="caution">
    <text evidence="15">The sequence shown here is derived from an EMBL/GenBank/DDBJ whole genome shotgun (WGS) entry which is preliminary data.</text>
</comment>
<evidence type="ECO:0000256" key="10">
    <source>
        <dbReference type="ARBA" id="ARBA00023310"/>
    </source>
</evidence>
<evidence type="ECO:0000256" key="6">
    <source>
        <dbReference type="ARBA" id="ARBA00022781"/>
    </source>
</evidence>
<name>A0ABP4DZF4_9ACTN</name>
<evidence type="ECO:0000256" key="7">
    <source>
        <dbReference type="ARBA" id="ARBA00022989"/>
    </source>
</evidence>
<comment type="function">
    <text evidence="13">Component of the F(0) channel, it forms part of the peripheral stalk, linking F(1) to F(0).</text>
</comment>
<dbReference type="PANTHER" id="PTHR33445">
    <property type="entry name" value="ATP SYNTHASE SUBUNIT B', CHLOROPLASTIC"/>
    <property type="match status" value="1"/>
</dbReference>
<evidence type="ECO:0000256" key="14">
    <source>
        <dbReference type="RuleBase" id="RU003848"/>
    </source>
</evidence>
<feature type="transmembrane region" description="Helical" evidence="13">
    <location>
        <begin position="12"/>
        <end position="30"/>
    </location>
</feature>
<gene>
    <name evidence="13" type="primary">atpF</name>
    <name evidence="15" type="ORF">GCM10009663_15100</name>
</gene>
<keyword evidence="7 13" id="KW-1133">Transmembrane helix</keyword>
<proteinExistence type="inferred from homology"/>
<comment type="similarity">
    <text evidence="2 13 14">Belongs to the ATPase B chain family.</text>
</comment>
<dbReference type="CDD" id="cd06503">
    <property type="entry name" value="ATP-synt_Fo_b"/>
    <property type="match status" value="1"/>
</dbReference>
<dbReference type="InterPro" id="IPR028987">
    <property type="entry name" value="ATP_synth_B-like_membr_sf"/>
</dbReference>
<evidence type="ECO:0000256" key="8">
    <source>
        <dbReference type="ARBA" id="ARBA00023065"/>
    </source>
</evidence>
<evidence type="ECO:0000256" key="4">
    <source>
        <dbReference type="ARBA" id="ARBA00022547"/>
    </source>
</evidence>
<dbReference type="EMBL" id="BAAALD010000009">
    <property type="protein sequence ID" value="GAA1075001.1"/>
    <property type="molecule type" value="Genomic_DNA"/>
</dbReference>
<evidence type="ECO:0000256" key="11">
    <source>
        <dbReference type="ARBA" id="ARBA00025198"/>
    </source>
</evidence>
<keyword evidence="16" id="KW-1185">Reference proteome</keyword>
<keyword evidence="9 13" id="KW-0472">Membrane</keyword>
<evidence type="ECO:0000313" key="15">
    <source>
        <dbReference type="EMBL" id="GAA1075001.1"/>
    </source>
</evidence>
<evidence type="ECO:0000256" key="9">
    <source>
        <dbReference type="ARBA" id="ARBA00023136"/>
    </source>
</evidence>
<evidence type="ECO:0000256" key="5">
    <source>
        <dbReference type="ARBA" id="ARBA00022692"/>
    </source>
</evidence>